<keyword evidence="3" id="KW-0732">Signal</keyword>
<dbReference type="Proteomes" id="UP000036987">
    <property type="component" value="Unassembled WGS sequence"/>
</dbReference>
<reference evidence="7" key="1">
    <citation type="journal article" date="2016" name="Nature">
        <title>The genome of the seagrass Zostera marina reveals angiosperm adaptation to the sea.</title>
        <authorList>
            <person name="Olsen J.L."/>
            <person name="Rouze P."/>
            <person name="Verhelst B."/>
            <person name="Lin Y.-C."/>
            <person name="Bayer T."/>
            <person name="Collen J."/>
            <person name="Dattolo E."/>
            <person name="De Paoli E."/>
            <person name="Dittami S."/>
            <person name="Maumus F."/>
            <person name="Michel G."/>
            <person name="Kersting A."/>
            <person name="Lauritano C."/>
            <person name="Lohaus R."/>
            <person name="Toepel M."/>
            <person name="Tonon T."/>
            <person name="Vanneste K."/>
            <person name="Amirebrahimi M."/>
            <person name="Brakel J."/>
            <person name="Bostroem C."/>
            <person name="Chovatia M."/>
            <person name="Grimwood J."/>
            <person name="Jenkins J.W."/>
            <person name="Jueterbock A."/>
            <person name="Mraz A."/>
            <person name="Stam W.T."/>
            <person name="Tice H."/>
            <person name="Bornberg-Bauer E."/>
            <person name="Green P.J."/>
            <person name="Pearson G.A."/>
            <person name="Procaccini G."/>
            <person name="Duarte C.M."/>
            <person name="Schmutz J."/>
            <person name="Reusch T.B.H."/>
            <person name="Van de Peer Y."/>
        </authorList>
    </citation>
    <scope>NUCLEOTIDE SEQUENCE [LARGE SCALE GENOMIC DNA]</scope>
    <source>
        <strain evidence="7">cv. Finnish</strain>
    </source>
</reference>
<evidence type="ECO:0000256" key="4">
    <source>
        <dbReference type="ARBA" id="ARBA00022989"/>
    </source>
</evidence>
<dbReference type="OrthoDB" id="1530339at2759"/>
<evidence type="ECO:0000313" key="7">
    <source>
        <dbReference type="Proteomes" id="UP000036987"/>
    </source>
</evidence>
<dbReference type="AlphaFoldDB" id="A0A0K9PZ70"/>
<dbReference type="STRING" id="29655.A0A0K9PZ70"/>
<keyword evidence="5" id="KW-0472">Membrane</keyword>
<dbReference type="EMBL" id="LFYR01000364">
    <property type="protein sequence ID" value="KMZ74306.1"/>
    <property type="molecule type" value="Genomic_DNA"/>
</dbReference>
<dbReference type="GO" id="GO:0016020">
    <property type="term" value="C:membrane"/>
    <property type="evidence" value="ECO:0007669"/>
    <property type="project" value="UniProtKB-SubCell"/>
</dbReference>
<protein>
    <submittedName>
        <fullName evidence="6">Uncharacterized protein</fullName>
    </submittedName>
</protein>
<gene>
    <name evidence="6" type="ORF">ZOSMA_131G00110</name>
</gene>
<keyword evidence="4" id="KW-1133">Transmembrane helix</keyword>
<keyword evidence="7" id="KW-1185">Reference proteome</keyword>
<evidence type="ECO:0000313" key="6">
    <source>
        <dbReference type="EMBL" id="KMZ74306.1"/>
    </source>
</evidence>
<comment type="subcellular location">
    <subcellularLocation>
        <location evidence="1">Membrane</location>
        <topology evidence="1">Single-pass membrane protein</topology>
    </subcellularLocation>
</comment>
<dbReference type="PANTHER" id="PTHR47974:SF27">
    <property type="entry name" value="RECEPTOR-LIKE SERINE_THREONINE-PROTEIN KINASE"/>
    <property type="match status" value="1"/>
</dbReference>
<dbReference type="Gene3D" id="1.10.510.10">
    <property type="entry name" value="Transferase(Phosphotransferase) domain 1"/>
    <property type="match status" value="1"/>
</dbReference>
<dbReference type="PANTHER" id="PTHR47974">
    <property type="entry name" value="OS07G0415500 PROTEIN"/>
    <property type="match status" value="1"/>
</dbReference>
<dbReference type="InterPro" id="IPR011009">
    <property type="entry name" value="Kinase-like_dom_sf"/>
</dbReference>
<name>A0A0K9PZ70_ZOSMR</name>
<sequence>MEMSEVESYFPVVALDKYEKGKCDELADPRLEGRVLAVEVEEMVKLSLCCLHEEPRLRPSMAAVVGMLEGRLPVSKPRVELLEFLKMYSRDERRKRRRRRRR</sequence>
<accession>A0A0K9PZ70</accession>
<dbReference type="SUPFAM" id="SSF56112">
    <property type="entry name" value="Protein kinase-like (PK-like)"/>
    <property type="match status" value="1"/>
</dbReference>
<proteinExistence type="predicted"/>
<evidence type="ECO:0000256" key="5">
    <source>
        <dbReference type="ARBA" id="ARBA00023136"/>
    </source>
</evidence>
<evidence type="ECO:0000256" key="2">
    <source>
        <dbReference type="ARBA" id="ARBA00022692"/>
    </source>
</evidence>
<comment type="caution">
    <text evidence="6">The sequence shown here is derived from an EMBL/GenBank/DDBJ whole genome shotgun (WGS) entry which is preliminary data.</text>
</comment>
<evidence type="ECO:0000256" key="3">
    <source>
        <dbReference type="ARBA" id="ARBA00022729"/>
    </source>
</evidence>
<keyword evidence="2" id="KW-0812">Transmembrane</keyword>
<evidence type="ECO:0000256" key="1">
    <source>
        <dbReference type="ARBA" id="ARBA00004167"/>
    </source>
</evidence>
<organism evidence="6 7">
    <name type="scientific">Zostera marina</name>
    <name type="common">Eelgrass</name>
    <dbReference type="NCBI Taxonomy" id="29655"/>
    <lineage>
        <taxon>Eukaryota</taxon>
        <taxon>Viridiplantae</taxon>
        <taxon>Streptophyta</taxon>
        <taxon>Embryophyta</taxon>
        <taxon>Tracheophyta</taxon>
        <taxon>Spermatophyta</taxon>
        <taxon>Magnoliopsida</taxon>
        <taxon>Liliopsida</taxon>
        <taxon>Zosteraceae</taxon>
        <taxon>Zostera</taxon>
    </lineage>
</organism>